<comment type="caution">
    <text evidence="10">The sequence shown here is derived from an EMBL/GenBank/DDBJ whole genome shotgun (WGS) entry which is preliminary data.</text>
</comment>
<gene>
    <name evidence="10" type="ORF">C8A04DRAFT_28605</name>
</gene>
<dbReference type="InterPro" id="IPR015947">
    <property type="entry name" value="PUA-like_sf"/>
</dbReference>
<feature type="region of interest" description="Disordered" evidence="8">
    <location>
        <begin position="294"/>
        <end position="317"/>
    </location>
</feature>
<dbReference type="GeneID" id="87817319"/>
<comment type="catalytic activity">
    <reaction evidence="1">
        <text>[protein]-peptidylproline (omega=180) = [protein]-peptidylproline (omega=0)</text>
        <dbReference type="Rhea" id="RHEA:16237"/>
        <dbReference type="Rhea" id="RHEA-COMP:10747"/>
        <dbReference type="Rhea" id="RHEA-COMP:10748"/>
        <dbReference type="ChEBI" id="CHEBI:83833"/>
        <dbReference type="ChEBI" id="CHEBI:83834"/>
        <dbReference type="EC" id="5.2.1.8"/>
    </reaction>
</comment>
<evidence type="ECO:0000256" key="6">
    <source>
        <dbReference type="ARBA" id="ARBA00030737"/>
    </source>
</evidence>
<dbReference type="InterPro" id="IPR036987">
    <property type="entry name" value="SRA-YDG_sf"/>
</dbReference>
<evidence type="ECO:0000259" key="9">
    <source>
        <dbReference type="PROSITE" id="PS50198"/>
    </source>
</evidence>
<protein>
    <recommendedName>
        <fullName evidence="3">peptidylprolyl isomerase</fullName>
        <ecNumber evidence="3">5.2.1.8</ecNumber>
    </recommendedName>
    <alternativeName>
        <fullName evidence="6">Parvulin-14</fullName>
    </alternativeName>
</protein>
<dbReference type="AlphaFoldDB" id="A0AAN6V356"/>
<dbReference type="SUPFAM" id="SSF54534">
    <property type="entry name" value="FKBP-like"/>
    <property type="match status" value="1"/>
</dbReference>
<keyword evidence="11" id="KW-1185">Reference proteome</keyword>
<dbReference type="Gene3D" id="2.30.280.10">
    <property type="entry name" value="SRA-YDG"/>
    <property type="match status" value="1"/>
</dbReference>
<dbReference type="GO" id="GO:0003677">
    <property type="term" value="F:DNA binding"/>
    <property type="evidence" value="ECO:0007669"/>
    <property type="project" value="InterPro"/>
</dbReference>
<dbReference type="RefSeq" id="XP_062636985.1">
    <property type="nucleotide sequence ID" value="XM_062780706.1"/>
</dbReference>
<dbReference type="PROSITE" id="PS50198">
    <property type="entry name" value="PPIC_PPIASE_2"/>
    <property type="match status" value="1"/>
</dbReference>
<evidence type="ECO:0000313" key="10">
    <source>
        <dbReference type="EMBL" id="KAK4143614.1"/>
    </source>
</evidence>
<dbReference type="InterPro" id="IPR043323">
    <property type="entry name" value="PIN4"/>
</dbReference>
<name>A0AAN6V356_9PEZI</name>
<keyword evidence="4 7" id="KW-0697">Rotamase</keyword>
<evidence type="ECO:0000256" key="5">
    <source>
        <dbReference type="ARBA" id="ARBA00023235"/>
    </source>
</evidence>
<keyword evidence="5 7" id="KW-0413">Isomerase</keyword>
<dbReference type="GO" id="GO:0003755">
    <property type="term" value="F:peptidyl-prolyl cis-trans isomerase activity"/>
    <property type="evidence" value="ECO:0007669"/>
    <property type="project" value="UniProtKB-KW"/>
</dbReference>
<evidence type="ECO:0000256" key="2">
    <source>
        <dbReference type="ARBA" id="ARBA00010242"/>
    </source>
</evidence>
<dbReference type="EMBL" id="MU853584">
    <property type="protein sequence ID" value="KAK4143614.1"/>
    <property type="molecule type" value="Genomic_DNA"/>
</dbReference>
<dbReference type="InterPro" id="IPR046357">
    <property type="entry name" value="PPIase_dom_sf"/>
</dbReference>
<dbReference type="SUPFAM" id="SSF88697">
    <property type="entry name" value="PUA domain-like"/>
    <property type="match status" value="1"/>
</dbReference>
<feature type="region of interest" description="Disordered" evidence="8">
    <location>
        <begin position="508"/>
        <end position="612"/>
    </location>
</feature>
<dbReference type="EC" id="5.2.1.8" evidence="3"/>
<evidence type="ECO:0000256" key="4">
    <source>
        <dbReference type="ARBA" id="ARBA00023110"/>
    </source>
</evidence>
<reference evidence="10" key="2">
    <citation type="submission" date="2023-05" db="EMBL/GenBank/DDBJ databases">
        <authorList>
            <consortium name="Lawrence Berkeley National Laboratory"/>
            <person name="Steindorff A."/>
            <person name="Hensen N."/>
            <person name="Bonometti L."/>
            <person name="Westerberg I."/>
            <person name="Brannstrom I.O."/>
            <person name="Guillou S."/>
            <person name="Cros-Aarteil S."/>
            <person name="Calhoun S."/>
            <person name="Haridas S."/>
            <person name="Kuo A."/>
            <person name="Mondo S."/>
            <person name="Pangilinan J."/>
            <person name="Riley R."/>
            <person name="Labutti K."/>
            <person name="Andreopoulos B."/>
            <person name="Lipzen A."/>
            <person name="Chen C."/>
            <person name="Yanf M."/>
            <person name="Daum C."/>
            <person name="Ng V."/>
            <person name="Clum A."/>
            <person name="Ohm R."/>
            <person name="Martin F."/>
            <person name="Silar P."/>
            <person name="Natvig D."/>
            <person name="Lalanne C."/>
            <person name="Gautier V."/>
            <person name="Ament-Velasquez S.L."/>
            <person name="Kruys A."/>
            <person name="Hutchinson M.I."/>
            <person name="Powell A.J."/>
            <person name="Barry K."/>
            <person name="Miller A.N."/>
            <person name="Grigoriev I.V."/>
            <person name="Debuchy R."/>
            <person name="Gladieux P."/>
            <person name="Thoren M.H."/>
            <person name="Johannesson H."/>
        </authorList>
    </citation>
    <scope>NUCLEOTIDE SEQUENCE</scope>
    <source>
        <strain evidence="10">CBS 141.50</strain>
    </source>
</reference>
<organism evidence="10 11">
    <name type="scientific">Dichotomopilus funicola</name>
    <dbReference type="NCBI Taxonomy" id="1934379"/>
    <lineage>
        <taxon>Eukaryota</taxon>
        <taxon>Fungi</taxon>
        <taxon>Dikarya</taxon>
        <taxon>Ascomycota</taxon>
        <taxon>Pezizomycotina</taxon>
        <taxon>Sordariomycetes</taxon>
        <taxon>Sordariomycetidae</taxon>
        <taxon>Sordariales</taxon>
        <taxon>Chaetomiaceae</taxon>
        <taxon>Dichotomopilus</taxon>
    </lineage>
</organism>
<feature type="compositionally biased region" description="Basic and acidic residues" evidence="8">
    <location>
        <begin position="561"/>
        <end position="573"/>
    </location>
</feature>
<feature type="region of interest" description="Disordered" evidence="8">
    <location>
        <begin position="135"/>
        <end position="155"/>
    </location>
</feature>
<proteinExistence type="inferred from homology"/>
<evidence type="ECO:0000313" key="11">
    <source>
        <dbReference type="Proteomes" id="UP001302676"/>
    </source>
</evidence>
<feature type="domain" description="PpiC" evidence="9">
    <location>
        <begin position="614"/>
        <end position="706"/>
    </location>
</feature>
<comment type="similarity">
    <text evidence="2">Belongs to the PpiC/parvulin rotamase family. PIN4 subfamily.</text>
</comment>
<accession>A0AAN6V356</accession>
<reference evidence="10" key="1">
    <citation type="journal article" date="2023" name="Mol. Phylogenet. Evol.">
        <title>Genome-scale phylogeny and comparative genomics of the fungal order Sordariales.</title>
        <authorList>
            <person name="Hensen N."/>
            <person name="Bonometti L."/>
            <person name="Westerberg I."/>
            <person name="Brannstrom I.O."/>
            <person name="Guillou S."/>
            <person name="Cros-Aarteil S."/>
            <person name="Calhoun S."/>
            <person name="Haridas S."/>
            <person name="Kuo A."/>
            <person name="Mondo S."/>
            <person name="Pangilinan J."/>
            <person name="Riley R."/>
            <person name="LaButti K."/>
            <person name="Andreopoulos B."/>
            <person name="Lipzen A."/>
            <person name="Chen C."/>
            <person name="Yan M."/>
            <person name="Daum C."/>
            <person name="Ng V."/>
            <person name="Clum A."/>
            <person name="Steindorff A."/>
            <person name="Ohm R.A."/>
            <person name="Martin F."/>
            <person name="Silar P."/>
            <person name="Natvig D.O."/>
            <person name="Lalanne C."/>
            <person name="Gautier V."/>
            <person name="Ament-Velasquez S.L."/>
            <person name="Kruys A."/>
            <person name="Hutchinson M.I."/>
            <person name="Powell A.J."/>
            <person name="Barry K."/>
            <person name="Miller A.N."/>
            <person name="Grigoriev I.V."/>
            <person name="Debuchy R."/>
            <person name="Gladieux P."/>
            <person name="Hiltunen Thoren M."/>
            <person name="Johannesson H."/>
        </authorList>
    </citation>
    <scope>NUCLEOTIDE SEQUENCE</scope>
    <source>
        <strain evidence="10">CBS 141.50</strain>
    </source>
</reference>
<dbReference type="GO" id="GO:0006364">
    <property type="term" value="P:rRNA processing"/>
    <property type="evidence" value="ECO:0007669"/>
    <property type="project" value="InterPro"/>
</dbReference>
<evidence type="ECO:0000256" key="1">
    <source>
        <dbReference type="ARBA" id="ARBA00000971"/>
    </source>
</evidence>
<dbReference type="PANTHER" id="PTHR45995">
    <property type="match status" value="1"/>
</dbReference>
<evidence type="ECO:0000256" key="3">
    <source>
        <dbReference type="ARBA" id="ARBA00013194"/>
    </source>
</evidence>
<evidence type="ECO:0000256" key="8">
    <source>
        <dbReference type="SAM" id="MobiDB-lite"/>
    </source>
</evidence>
<sequence length="708" mass="75736">MPKQHPLPNPAATIRKQHFLHTFRASLCRTFHDHGPDHKPSASWPSFVLPNDPGRGMYLGEGNNTHAAAAAAVVVPVKTSNSQGQIPVTPWVVGEGGTAAAAAAAVPAGASLGRVTSGPGPQRALTVRTQGSHHTSPIFRHHHRSTPPTASSPGPAALLALSDSVRASLAKHANFGPQANALSFFLQLALLEETTTTSPLGTSTPLGTRTPLGTAGVAPSLDFETIKYARLDKLVAELTVCGEMPFTLAPRFVHDVVTAARLEQLWRGRFGVEYALLDEVRVSYLASRWMVGAGSGSGSNSGLRSGGEGGGGGKGGIGAVPRRVRVPKLLVAMRLWPGVRREQGRVFSPGEYYLNLPCAHLDGVVSTAHETTISTATDDIPTLPLLTGREIHAGHLHHRVRYLREATSTTLSQLHPALIPHPGRHVRVLRGYQLRSPFAPAVGIRNDGLWKVLRYGERLIHRASGRYRLEIDLEQVPGQPPMAELMAVPRPSHLDDWDLYRRLEPAPPLRIPRQSEREGEVLAQGQTRKGAPREQEKTNDNGTAVPVPGPLEDGGPGNSVKKKEYGMGKKDTKSSGGGGKADKGDSKSKKGNGGTKGKGDGDAGDAKGGGKLKGMTINVRHILCEKFAKSEQVIERLNNGEKFDAVAKEMSEDKAKAGGSLGWKTKGSLDPQFEEVAFKLPPSPVDSPTFERVKTGFGYHIIMVEGRK</sequence>
<feature type="compositionally biased region" description="Low complexity" evidence="8">
    <location>
        <begin position="146"/>
        <end position="155"/>
    </location>
</feature>
<dbReference type="InterPro" id="IPR000297">
    <property type="entry name" value="PPIase_PpiC"/>
</dbReference>
<dbReference type="Pfam" id="PF13616">
    <property type="entry name" value="Rotamase_3"/>
    <property type="match status" value="1"/>
</dbReference>
<dbReference type="Proteomes" id="UP001302676">
    <property type="component" value="Unassembled WGS sequence"/>
</dbReference>
<dbReference type="Gene3D" id="3.10.50.40">
    <property type="match status" value="1"/>
</dbReference>
<evidence type="ECO:0000256" key="7">
    <source>
        <dbReference type="PROSITE-ProRule" id="PRU00278"/>
    </source>
</evidence>